<dbReference type="Gene3D" id="2.60.120.260">
    <property type="entry name" value="Galactose-binding domain-like"/>
    <property type="match status" value="1"/>
</dbReference>
<keyword evidence="2" id="KW-0378">Hydrolase</keyword>
<comment type="similarity">
    <text evidence="1">Belongs to the glycosyl hydrolase 2 family.</text>
</comment>
<dbReference type="InterPro" id="IPR032311">
    <property type="entry name" value="DUF4982"/>
</dbReference>
<dbReference type="InterPro" id="IPR040605">
    <property type="entry name" value="Glyco_hydro2_dom5"/>
</dbReference>
<evidence type="ECO:0000259" key="6">
    <source>
        <dbReference type="Pfam" id="PF02836"/>
    </source>
</evidence>
<feature type="domain" description="Glycoside hydrolase family 2 immunoglobulin-like beta-sandwich" evidence="5">
    <location>
        <begin position="254"/>
        <end position="349"/>
    </location>
</feature>
<dbReference type="Gene3D" id="2.60.40.10">
    <property type="entry name" value="Immunoglobulins"/>
    <property type="match status" value="3"/>
</dbReference>
<feature type="region of interest" description="Disordered" evidence="4">
    <location>
        <begin position="27"/>
        <end position="49"/>
    </location>
</feature>
<dbReference type="PANTHER" id="PTHR42732">
    <property type="entry name" value="BETA-GALACTOSIDASE"/>
    <property type="match status" value="1"/>
</dbReference>
<dbReference type="SUPFAM" id="SSF49303">
    <property type="entry name" value="beta-Galactosidase/glucuronidase domain"/>
    <property type="match status" value="1"/>
</dbReference>
<dbReference type="InterPro" id="IPR008979">
    <property type="entry name" value="Galactose-bd-like_sf"/>
</dbReference>
<dbReference type="Pfam" id="PF00703">
    <property type="entry name" value="Glyco_hydro_2"/>
    <property type="match status" value="1"/>
</dbReference>
<dbReference type="Proteomes" id="UP000319931">
    <property type="component" value="Unassembled WGS sequence"/>
</dbReference>
<dbReference type="InterPro" id="IPR006311">
    <property type="entry name" value="TAT_signal"/>
</dbReference>
<proteinExistence type="inferred from homology"/>
<feature type="domain" description="Glycosyl hydrolases family 2 sugar binding" evidence="7">
    <location>
        <begin position="141"/>
        <end position="234"/>
    </location>
</feature>
<evidence type="ECO:0000256" key="2">
    <source>
        <dbReference type="ARBA" id="ARBA00022801"/>
    </source>
</evidence>
<evidence type="ECO:0000256" key="3">
    <source>
        <dbReference type="ARBA" id="ARBA00023295"/>
    </source>
</evidence>
<dbReference type="PROSITE" id="PS51318">
    <property type="entry name" value="TAT"/>
    <property type="match status" value="1"/>
</dbReference>
<feature type="compositionally biased region" description="Basic and acidic residues" evidence="4">
    <location>
        <begin position="29"/>
        <end position="39"/>
    </location>
</feature>
<dbReference type="InterPro" id="IPR006102">
    <property type="entry name" value="Ig-like_GH2"/>
</dbReference>
<dbReference type="SUPFAM" id="SSF49785">
    <property type="entry name" value="Galactose-binding domain-like"/>
    <property type="match status" value="1"/>
</dbReference>
<dbReference type="GO" id="GO:0005975">
    <property type="term" value="P:carbohydrate metabolic process"/>
    <property type="evidence" value="ECO:0007669"/>
    <property type="project" value="InterPro"/>
</dbReference>
<dbReference type="GO" id="GO:0004553">
    <property type="term" value="F:hydrolase activity, hydrolyzing O-glycosyl compounds"/>
    <property type="evidence" value="ECO:0007669"/>
    <property type="project" value="InterPro"/>
</dbReference>
<evidence type="ECO:0000313" key="11">
    <source>
        <dbReference type="Proteomes" id="UP000319931"/>
    </source>
</evidence>
<reference evidence="10 11" key="1">
    <citation type="journal article" date="2019" name="Environ. Microbiol.">
        <title>Species interactions and distinct microbial communities in high Arctic permafrost affected cryosols are associated with the CH4 and CO2 gas fluxes.</title>
        <authorList>
            <person name="Altshuler I."/>
            <person name="Hamel J."/>
            <person name="Turney S."/>
            <person name="Magnuson E."/>
            <person name="Levesque R."/>
            <person name="Greer C."/>
            <person name="Whyte L.G."/>
        </authorList>
    </citation>
    <scope>NUCLEOTIDE SEQUENCE [LARGE SCALE GENOMIC DNA]</scope>
    <source>
        <strain evidence="10 11">E6.1</strain>
    </source>
</reference>
<protein>
    <submittedName>
        <fullName evidence="10">DUF4982 domain-containing protein</fullName>
    </submittedName>
</protein>
<accession>A0A502FJ04</accession>
<dbReference type="OrthoDB" id="9758603at2"/>
<dbReference type="AlphaFoldDB" id="A0A502FJ04"/>
<evidence type="ECO:0000256" key="1">
    <source>
        <dbReference type="ARBA" id="ARBA00007401"/>
    </source>
</evidence>
<keyword evidence="3" id="KW-0326">Glycosidase</keyword>
<dbReference type="NCBIfam" id="NF041462">
    <property type="entry name" value="GalA"/>
    <property type="match status" value="1"/>
</dbReference>
<dbReference type="InterPro" id="IPR048230">
    <property type="entry name" value="GalA-like"/>
</dbReference>
<feature type="domain" description="Glycoside hydrolase family 2" evidence="9">
    <location>
        <begin position="723"/>
        <end position="817"/>
    </location>
</feature>
<dbReference type="InterPro" id="IPR051913">
    <property type="entry name" value="GH2_Domain-Containing"/>
</dbReference>
<feature type="domain" description="DUF4982" evidence="8">
    <location>
        <begin position="653"/>
        <end position="709"/>
    </location>
</feature>
<evidence type="ECO:0000259" key="9">
    <source>
        <dbReference type="Pfam" id="PF18565"/>
    </source>
</evidence>
<evidence type="ECO:0000256" key="4">
    <source>
        <dbReference type="SAM" id="MobiDB-lite"/>
    </source>
</evidence>
<evidence type="ECO:0000259" key="8">
    <source>
        <dbReference type="Pfam" id="PF16355"/>
    </source>
</evidence>
<dbReference type="PANTHER" id="PTHR42732:SF1">
    <property type="entry name" value="BETA-MANNOSIDASE"/>
    <property type="match status" value="1"/>
</dbReference>
<dbReference type="InterPro" id="IPR006104">
    <property type="entry name" value="Glyco_hydro_2_N"/>
</dbReference>
<organism evidence="10 11">
    <name type="scientific">Sphingomonas glacialis</name>
    <dbReference type="NCBI Taxonomy" id="658225"/>
    <lineage>
        <taxon>Bacteria</taxon>
        <taxon>Pseudomonadati</taxon>
        <taxon>Pseudomonadota</taxon>
        <taxon>Alphaproteobacteria</taxon>
        <taxon>Sphingomonadales</taxon>
        <taxon>Sphingomonadaceae</taxon>
        <taxon>Sphingomonas</taxon>
    </lineage>
</organism>
<keyword evidence="11" id="KW-1185">Reference proteome</keyword>
<evidence type="ECO:0000313" key="10">
    <source>
        <dbReference type="EMBL" id="TPG49401.1"/>
    </source>
</evidence>
<dbReference type="Pfam" id="PF02837">
    <property type="entry name" value="Glyco_hydro_2_N"/>
    <property type="match status" value="1"/>
</dbReference>
<dbReference type="SUPFAM" id="SSF51445">
    <property type="entry name" value="(Trans)glycosidases"/>
    <property type="match status" value="1"/>
</dbReference>
<gene>
    <name evidence="10" type="ORF">EAH76_18855</name>
</gene>
<dbReference type="InterPro" id="IPR013783">
    <property type="entry name" value="Ig-like_fold"/>
</dbReference>
<evidence type="ECO:0000259" key="5">
    <source>
        <dbReference type="Pfam" id="PF00703"/>
    </source>
</evidence>
<dbReference type="Pfam" id="PF16355">
    <property type="entry name" value="DUF4982"/>
    <property type="match status" value="1"/>
</dbReference>
<dbReference type="RefSeq" id="WP_140851828.1">
    <property type="nucleotide sequence ID" value="NZ_RCZC01000007.1"/>
</dbReference>
<feature type="domain" description="Glycoside hydrolase family 2 catalytic" evidence="6">
    <location>
        <begin position="356"/>
        <end position="532"/>
    </location>
</feature>
<dbReference type="EMBL" id="RCZC01000007">
    <property type="protein sequence ID" value="TPG49401.1"/>
    <property type="molecule type" value="Genomic_DNA"/>
</dbReference>
<dbReference type="InterPro" id="IPR017853">
    <property type="entry name" value="GH"/>
</dbReference>
<evidence type="ECO:0000259" key="7">
    <source>
        <dbReference type="Pfam" id="PF02837"/>
    </source>
</evidence>
<dbReference type="Pfam" id="PF02836">
    <property type="entry name" value="Glyco_hydro_2_C"/>
    <property type="match status" value="1"/>
</dbReference>
<name>A0A502FJ04_9SPHN</name>
<dbReference type="Pfam" id="PF18565">
    <property type="entry name" value="Glyco_hydro2_C5"/>
    <property type="match status" value="1"/>
</dbReference>
<comment type="caution">
    <text evidence="10">The sequence shown here is derived from an EMBL/GenBank/DDBJ whole genome shotgun (WGS) entry which is preliminary data.</text>
</comment>
<dbReference type="Gene3D" id="3.20.20.80">
    <property type="entry name" value="Glycosidases"/>
    <property type="match status" value="1"/>
</dbReference>
<dbReference type="InterPro" id="IPR006103">
    <property type="entry name" value="Glyco_hydro_2_cat"/>
</dbReference>
<dbReference type="InterPro" id="IPR036156">
    <property type="entry name" value="Beta-gal/glucu_dom_sf"/>
</dbReference>
<sequence length="835" mass="91489">MTTLTRRMLVGAGLALPTAAAILPPARASEARGGGERAPAETQAALAPRERQRFDTGWRFALGHGTDPTKDFDFGFGQADFSKTGIIKIAKSDFDDKAWRTVDLPHDWAVELPFVQDDKGEGDAQLRSHGYRPLGRRYPATSVGWYRRSFAVPKSDLGRRITIEFDGAMRDVLVFVNGCFIGRNANGYAPFAFDLTDFLDYGGTNAIAIRVDASFGDGWFYEGAGLYRHVWLRKTDPVHFGAWETVVRATPGAGGATLDLSTIIENAGRVAADAALDWTIVDAKGTVVARATVPAQTIAPAGTATYRTSARVANPAMWSLETPHLYTAVVKVIANGTLRDAERVSFGIRTSRFDADRGFFLNDVPLKIQGTCNHQNHAGVGAALPDRLQTYRLEVLKGMGCNAVRSSHNMPTPEWVEACDRMGVMLLCETRQLSSNPSGMAELELMVKRFRNSPSIIGWSIGNEEYILQQGDLAPQGARIAQAMVDRCHALDPTRPVTAAVNWNNEAGVSEPLDIIGFNYHPEFPEPFHKKYPKRPIYGSETSSAIATRGEYRTDAARHTMSSYDGVVGWGTTPEQWWSQYGAHDWLAGGFAWTGFDYRGEPTPYSWPSNASQFGIVDLCGFPKDYYYYYKAWWGKAPSLHLFPHWNWAGQEGKPVSVWVYSNLDEIELLLNGQSLGPKPMPRLKHVEWQVPYTPGVIEAIGRRDGRIVLRQRRETTGPGQRLRLTADRQTIAADGCDVAMLTVDLLDARGRAVPTANDALRFRVSGAGKLIGVGNGNPNSLESDTAPQRMLFNGLAQLIVQSTGRPGALTVEAFAADGSALTPASIRLSAARSV</sequence>